<evidence type="ECO:0008006" key="3">
    <source>
        <dbReference type="Google" id="ProtNLM"/>
    </source>
</evidence>
<dbReference type="PANTHER" id="PTHR19446">
    <property type="entry name" value="REVERSE TRANSCRIPTASES"/>
    <property type="match status" value="1"/>
</dbReference>
<dbReference type="Proteomes" id="UP001432146">
    <property type="component" value="Unassembled WGS sequence"/>
</dbReference>
<protein>
    <recommendedName>
        <fullName evidence="3">Reverse transcriptase domain-containing protein</fullName>
    </recommendedName>
</protein>
<keyword evidence="2" id="KW-1185">Reference proteome</keyword>
<dbReference type="AlphaFoldDB" id="A0AAW1A852"/>
<name>A0AAW1A852_9HYME</name>
<gene>
    <name evidence="1" type="ORF">QLX08_003834</name>
</gene>
<comment type="caution">
    <text evidence="1">The sequence shown here is derived from an EMBL/GenBank/DDBJ whole genome shotgun (WGS) entry which is preliminary data.</text>
</comment>
<accession>A0AAW1A852</accession>
<organism evidence="1 2">
    <name type="scientific">Tetragonisca angustula</name>
    <dbReference type="NCBI Taxonomy" id="166442"/>
    <lineage>
        <taxon>Eukaryota</taxon>
        <taxon>Metazoa</taxon>
        <taxon>Ecdysozoa</taxon>
        <taxon>Arthropoda</taxon>
        <taxon>Hexapoda</taxon>
        <taxon>Insecta</taxon>
        <taxon>Pterygota</taxon>
        <taxon>Neoptera</taxon>
        <taxon>Endopterygota</taxon>
        <taxon>Hymenoptera</taxon>
        <taxon>Apocrita</taxon>
        <taxon>Aculeata</taxon>
        <taxon>Apoidea</taxon>
        <taxon>Anthophila</taxon>
        <taxon>Apidae</taxon>
        <taxon>Tetragonisca</taxon>
    </lineage>
</organism>
<sequence>MGKPFYVFTRGKRILDFREIEEEREQKDVIQGVIPREDLIKKLKELKRSKADEIENEAWRLMPDEIGEQFVKLINKVWRGEGLPEEWRMGVIQPIFKKGQKKEVRNYHEVILLNTAYKIYASILNDKLMKKLERKLSEEQLEFRKGRRCNMYNELCSQ</sequence>
<proteinExistence type="predicted"/>
<dbReference type="EMBL" id="JAWNGG020000057">
    <property type="protein sequence ID" value="KAK9304978.1"/>
    <property type="molecule type" value="Genomic_DNA"/>
</dbReference>
<evidence type="ECO:0000313" key="2">
    <source>
        <dbReference type="Proteomes" id="UP001432146"/>
    </source>
</evidence>
<evidence type="ECO:0000313" key="1">
    <source>
        <dbReference type="EMBL" id="KAK9304978.1"/>
    </source>
</evidence>
<reference evidence="1 2" key="1">
    <citation type="submission" date="2024-05" db="EMBL/GenBank/DDBJ databases">
        <title>The nuclear and mitochondrial genome assemblies of Tetragonisca angustula (Apidae: Meliponini), a tiny yet remarkable pollinator in the Neotropics.</title>
        <authorList>
            <person name="Ferrari R."/>
            <person name="Ricardo P.C."/>
            <person name="Dias F.C."/>
            <person name="Araujo N.S."/>
            <person name="Soares D.O."/>
            <person name="Zhou Q.-S."/>
            <person name="Zhu C.-D."/>
            <person name="Coutinho L."/>
            <person name="Airas M.C."/>
            <person name="Batista T.M."/>
        </authorList>
    </citation>
    <scope>NUCLEOTIDE SEQUENCE [LARGE SCALE GENOMIC DNA]</scope>
    <source>
        <strain evidence="1">ASF017062</strain>
        <tissue evidence="1">Abdomen</tissue>
    </source>
</reference>